<dbReference type="PANTHER" id="PTHR43963:SF6">
    <property type="entry name" value="CHAIN DEHYDROGENASE FAMILY PROTEIN, PUTATIVE (AFU_ORTHOLOGUE AFUA_3G15350)-RELATED"/>
    <property type="match status" value="1"/>
</dbReference>
<organism evidence="5 6">
    <name type="scientific">Microvenator marinus</name>
    <dbReference type="NCBI Taxonomy" id="2600177"/>
    <lineage>
        <taxon>Bacteria</taxon>
        <taxon>Deltaproteobacteria</taxon>
        <taxon>Bradymonadales</taxon>
        <taxon>Microvenatoraceae</taxon>
        <taxon>Microvenator</taxon>
    </lineage>
</organism>
<evidence type="ECO:0000313" key="6">
    <source>
        <dbReference type="Proteomes" id="UP000321595"/>
    </source>
</evidence>
<evidence type="ECO:0000256" key="2">
    <source>
        <dbReference type="ARBA" id="ARBA00022857"/>
    </source>
</evidence>
<dbReference type="Pfam" id="PF13561">
    <property type="entry name" value="adh_short_C2"/>
    <property type="match status" value="1"/>
</dbReference>
<dbReference type="PRINTS" id="PR00081">
    <property type="entry name" value="GDHRDH"/>
</dbReference>
<dbReference type="Pfam" id="PF00106">
    <property type="entry name" value="adh_short"/>
    <property type="match status" value="1"/>
</dbReference>
<dbReference type="SUPFAM" id="SSF51735">
    <property type="entry name" value="NAD(P)-binding Rossmann-fold domains"/>
    <property type="match status" value="1"/>
</dbReference>
<dbReference type="EMBL" id="CP042467">
    <property type="protein sequence ID" value="QED26643.1"/>
    <property type="molecule type" value="Genomic_DNA"/>
</dbReference>
<dbReference type="InterPro" id="IPR036291">
    <property type="entry name" value="NAD(P)-bd_dom_sf"/>
</dbReference>
<keyword evidence="6" id="KW-1185">Reference proteome</keyword>
<name>A0A5B8XRJ5_9DELT</name>
<comment type="similarity">
    <text evidence="1 4">Belongs to the short-chain dehydrogenases/reductases (SDR) family.</text>
</comment>
<keyword evidence="2" id="KW-0521">NADP</keyword>
<proteinExistence type="inferred from homology"/>
<dbReference type="Gene3D" id="3.40.50.720">
    <property type="entry name" value="NAD(P)-binding Rossmann-like Domain"/>
    <property type="match status" value="1"/>
</dbReference>
<dbReference type="CDD" id="cd05324">
    <property type="entry name" value="carb_red_PTCR-like_SDR_c"/>
    <property type="match status" value="1"/>
</dbReference>
<dbReference type="PRINTS" id="PR00080">
    <property type="entry name" value="SDRFAMILY"/>
</dbReference>
<accession>A0A5B8XRJ5</accession>
<evidence type="ECO:0000313" key="5">
    <source>
        <dbReference type="EMBL" id="QED26643.1"/>
    </source>
</evidence>
<keyword evidence="3" id="KW-0560">Oxidoreductase</keyword>
<dbReference type="RefSeq" id="WP_146958256.1">
    <property type="nucleotide sequence ID" value="NZ_CP042467.1"/>
</dbReference>
<reference evidence="5 6" key="1">
    <citation type="submission" date="2019-08" db="EMBL/GenBank/DDBJ databases">
        <authorList>
            <person name="Liang Q."/>
        </authorList>
    </citation>
    <scope>NUCLEOTIDE SEQUENCE [LARGE SCALE GENOMIC DNA]</scope>
    <source>
        <strain evidence="5 6">V1718</strain>
    </source>
</reference>
<evidence type="ECO:0000256" key="4">
    <source>
        <dbReference type="RuleBase" id="RU000363"/>
    </source>
</evidence>
<dbReference type="GO" id="GO:0016616">
    <property type="term" value="F:oxidoreductase activity, acting on the CH-OH group of donors, NAD or NADP as acceptor"/>
    <property type="evidence" value="ECO:0007669"/>
    <property type="project" value="InterPro"/>
</dbReference>
<evidence type="ECO:0000256" key="1">
    <source>
        <dbReference type="ARBA" id="ARBA00006484"/>
    </source>
</evidence>
<dbReference type="PANTHER" id="PTHR43963">
    <property type="entry name" value="CARBONYL REDUCTASE 1-RELATED"/>
    <property type="match status" value="1"/>
</dbReference>
<dbReference type="AlphaFoldDB" id="A0A5B8XRJ5"/>
<dbReference type="KEGG" id="bbae:FRD01_05155"/>
<dbReference type="OrthoDB" id="5334159at2"/>
<dbReference type="InterPro" id="IPR045313">
    <property type="entry name" value="CBR1-like"/>
</dbReference>
<protein>
    <submittedName>
        <fullName evidence="5">SDR family oxidoreductase</fullName>
    </submittedName>
</protein>
<gene>
    <name evidence="5" type="ORF">FRD01_05155</name>
</gene>
<sequence>MRIAVVTGANRGLGLEVCRQLAQRDHHVILTARNAEAGQHMATKYGFEFRPLDVSDVESVNNFAERVQDKHGRVDILVNNAGVALDGFDLRVVRDTLAVNYYGAVRVTEALKPFLGTDARIVNVSSGMGELACLGLELRERFSDPDLTLDDLNKLMLKFEEDVAFESHVMKGWPSSAYRVSKVGLNAYTRILAREFEASESPIRVNAVCPGSVRTDMGGTSADKSVKEGAEGIVWAAELDKKEPPTGQFFRDRQSLKW</sequence>
<dbReference type="Proteomes" id="UP000321595">
    <property type="component" value="Chromosome"/>
</dbReference>
<dbReference type="InterPro" id="IPR002347">
    <property type="entry name" value="SDR_fam"/>
</dbReference>
<evidence type="ECO:0000256" key="3">
    <source>
        <dbReference type="ARBA" id="ARBA00023002"/>
    </source>
</evidence>